<dbReference type="AlphaFoldDB" id="F8PHL7"/>
<evidence type="ECO:0000313" key="2">
    <source>
        <dbReference type="Proteomes" id="UP000008063"/>
    </source>
</evidence>
<dbReference type="OMA" id="THLEYIG"/>
<protein>
    <submittedName>
        <fullName evidence="1">Uncharacterized protein</fullName>
    </submittedName>
</protein>
<dbReference type="InParanoid" id="F8PHL7"/>
<evidence type="ECO:0000313" key="1">
    <source>
        <dbReference type="EMBL" id="EGO05014.1"/>
    </source>
</evidence>
<proteinExistence type="predicted"/>
<dbReference type="OrthoDB" id="3270336at2759"/>
<reference evidence="2" key="1">
    <citation type="journal article" date="2011" name="Science">
        <title>The plant cell wall-decomposing machinery underlies the functional diversity of forest fungi.</title>
        <authorList>
            <person name="Eastwood D.C."/>
            <person name="Floudas D."/>
            <person name="Binder M."/>
            <person name="Majcherczyk A."/>
            <person name="Schneider P."/>
            <person name="Aerts A."/>
            <person name="Asiegbu F.O."/>
            <person name="Baker S.E."/>
            <person name="Barry K."/>
            <person name="Bendiksby M."/>
            <person name="Blumentritt M."/>
            <person name="Coutinho P.M."/>
            <person name="Cullen D."/>
            <person name="de Vries R.P."/>
            <person name="Gathman A."/>
            <person name="Goodell B."/>
            <person name="Henrissat B."/>
            <person name="Ihrmark K."/>
            <person name="Kauserud H."/>
            <person name="Kohler A."/>
            <person name="LaButti K."/>
            <person name="Lapidus A."/>
            <person name="Lavin J.L."/>
            <person name="Lee Y.-H."/>
            <person name="Lindquist E."/>
            <person name="Lilly W."/>
            <person name="Lucas S."/>
            <person name="Morin E."/>
            <person name="Murat C."/>
            <person name="Oguiza J.A."/>
            <person name="Park J."/>
            <person name="Pisabarro A.G."/>
            <person name="Riley R."/>
            <person name="Rosling A."/>
            <person name="Salamov A."/>
            <person name="Schmidt O."/>
            <person name="Schmutz J."/>
            <person name="Skrede I."/>
            <person name="Stenlid J."/>
            <person name="Wiebenga A."/>
            <person name="Xie X."/>
            <person name="Kuees U."/>
            <person name="Hibbett D.S."/>
            <person name="Hoffmeister D."/>
            <person name="Hoegberg N."/>
            <person name="Martin F."/>
            <person name="Grigoriev I.V."/>
            <person name="Watkinson S.C."/>
        </authorList>
    </citation>
    <scope>NUCLEOTIDE SEQUENCE [LARGE SCALE GENOMIC DNA]</scope>
    <source>
        <strain evidence="2">strain S7.3</strain>
    </source>
</reference>
<gene>
    <name evidence="1" type="ORF">SERLA73DRAFT_38126</name>
</gene>
<sequence>IFINDCLSQEELNLICGVYNTYTGQGPQVSFSSWWPRHSAYLSSGLNIGFWSSAAKQWFYTHLEYIGSDGADLRNGKQWKN</sequence>
<keyword evidence="2" id="KW-1185">Reference proteome</keyword>
<dbReference type="Proteomes" id="UP000008063">
    <property type="component" value="Unassembled WGS sequence"/>
</dbReference>
<feature type="non-terminal residue" evidence="1">
    <location>
        <position position="81"/>
    </location>
</feature>
<accession>F8PHL7</accession>
<dbReference type="EMBL" id="GL945474">
    <property type="protein sequence ID" value="EGO05014.1"/>
    <property type="molecule type" value="Genomic_DNA"/>
</dbReference>
<name>F8PHL7_SERL3</name>
<dbReference type="HOGENOM" id="CLU_105533_1_1_1"/>
<organism evidence="2">
    <name type="scientific">Serpula lacrymans var. lacrymans (strain S7.3)</name>
    <name type="common">Dry rot fungus</name>
    <dbReference type="NCBI Taxonomy" id="936435"/>
    <lineage>
        <taxon>Eukaryota</taxon>
        <taxon>Fungi</taxon>
        <taxon>Dikarya</taxon>
        <taxon>Basidiomycota</taxon>
        <taxon>Agaricomycotina</taxon>
        <taxon>Agaricomycetes</taxon>
        <taxon>Agaricomycetidae</taxon>
        <taxon>Boletales</taxon>
        <taxon>Coniophorineae</taxon>
        <taxon>Serpulaceae</taxon>
        <taxon>Serpula</taxon>
    </lineage>
</organism>
<feature type="non-terminal residue" evidence="1">
    <location>
        <position position="1"/>
    </location>
</feature>